<dbReference type="Pfam" id="PF11279">
    <property type="entry name" value="DUF3080"/>
    <property type="match status" value="1"/>
</dbReference>
<evidence type="ECO:0000313" key="1">
    <source>
        <dbReference type="EMBL" id="MBN7796652.1"/>
    </source>
</evidence>
<evidence type="ECO:0000313" key="2">
    <source>
        <dbReference type="Proteomes" id="UP000664303"/>
    </source>
</evidence>
<proteinExistence type="predicted"/>
<keyword evidence="2" id="KW-1185">Reference proteome</keyword>
<dbReference type="Proteomes" id="UP000664303">
    <property type="component" value="Unassembled WGS sequence"/>
</dbReference>
<reference evidence="1" key="1">
    <citation type="submission" date="2021-02" db="EMBL/GenBank/DDBJ databases">
        <title>PHA producing bacteria isolated from coastal sediment in Guangdong, Shenzhen.</title>
        <authorList>
            <person name="Zheng W."/>
            <person name="Yu S."/>
            <person name="Huang Y."/>
        </authorList>
    </citation>
    <scope>NUCLEOTIDE SEQUENCE</scope>
    <source>
        <strain evidence="1">TN14-10</strain>
    </source>
</reference>
<comment type="caution">
    <text evidence="1">The sequence shown here is derived from an EMBL/GenBank/DDBJ whole genome shotgun (WGS) entry which is preliminary data.</text>
</comment>
<dbReference type="EMBL" id="JAFKCZ010000005">
    <property type="protein sequence ID" value="MBN7796652.1"/>
    <property type="molecule type" value="Genomic_DNA"/>
</dbReference>
<organism evidence="1 2">
    <name type="scientific">Parahaliea mediterranea</name>
    <dbReference type="NCBI Taxonomy" id="651086"/>
    <lineage>
        <taxon>Bacteria</taxon>
        <taxon>Pseudomonadati</taxon>
        <taxon>Pseudomonadota</taxon>
        <taxon>Gammaproteobacteria</taxon>
        <taxon>Cellvibrionales</taxon>
        <taxon>Halieaceae</taxon>
        <taxon>Parahaliea</taxon>
    </lineage>
</organism>
<dbReference type="AlphaFoldDB" id="A0A939IM53"/>
<accession>A0A939IM53</accession>
<dbReference type="RefSeq" id="WP_206560089.1">
    <property type="nucleotide sequence ID" value="NZ_JAFKCZ010000005.1"/>
</dbReference>
<gene>
    <name evidence="1" type="ORF">JYP50_08625</name>
</gene>
<sequence>MIYLLSIPLLALLAAGCTRPGPEAAFDTYLDRLARPLEVERPRFERAAIPRLPRRAELHIELPSTSLDTLDFLALTGCEVQITIGKRNSSLGRMASASQRLLLDLEYLRLAPACIEYMDGKGNAELAGLLRQAHRLKRQQLPARIFLATLAGPEFRDFWRPPSALGDYPGNTSSAVITALEAIAADSRRWLAGDYSADNAQFELQLSEIGKGDGGELLRALAMQASWLATADGLFAARAAEGPLCAPRIRPAAADIVPNVVRKFFVGDIQPWSAAVDRRQYQLLPPIRALETALAGALPDSYQRWRDRRDTLVAGWSAAPRRHVQAVQTLLAPCGGAAPA</sequence>
<protein>
    <submittedName>
        <fullName evidence="1">DUF3080 family protein</fullName>
    </submittedName>
</protein>
<dbReference type="InterPro" id="IPR021431">
    <property type="entry name" value="DUF3080"/>
</dbReference>
<name>A0A939IM53_9GAMM</name>